<dbReference type="KEGG" id="caul:KCG34_04290"/>
<dbReference type="EMBL" id="CP073078">
    <property type="protein sequence ID" value="QUD89113.1"/>
    <property type="molecule type" value="Genomic_DNA"/>
</dbReference>
<dbReference type="AlphaFoldDB" id="A0A975G0Z1"/>
<dbReference type="PANTHER" id="PTHR39337">
    <property type="entry name" value="BLR5642 PROTEIN"/>
    <property type="match status" value="1"/>
</dbReference>
<name>A0A975G0Z1_9CAUL</name>
<organism evidence="1 2">
    <name type="scientific">Phenylobacterium montanum</name>
    <dbReference type="NCBI Taxonomy" id="2823693"/>
    <lineage>
        <taxon>Bacteria</taxon>
        <taxon>Pseudomonadati</taxon>
        <taxon>Pseudomonadota</taxon>
        <taxon>Alphaproteobacteria</taxon>
        <taxon>Caulobacterales</taxon>
        <taxon>Caulobacteraceae</taxon>
        <taxon>Phenylobacterium</taxon>
    </lineage>
</organism>
<dbReference type="RefSeq" id="WP_211939163.1">
    <property type="nucleotide sequence ID" value="NZ_CP073078.1"/>
</dbReference>
<dbReference type="PANTHER" id="PTHR39337:SF1">
    <property type="entry name" value="BLR5642 PROTEIN"/>
    <property type="match status" value="1"/>
</dbReference>
<evidence type="ECO:0000313" key="1">
    <source>
        <dbReference type="EMBL" id="QUD89113.1"/>
    </source>
</evidence>
<dbReference type="PIRSF" id="PIRSF024492">
    <property type="entry name" value="UCP024492"/>
    <property type="match status" value="1"/>
</dbReference>
<gene>
    <name evidence="1" type="ORF">KCG34_04290</name>
</gene>
<keyword evidence="2" id="KW-1185">Reference proteome</keyword>
<dbReference type="InterPro" id="IPR014519">
    <property type="entry name" value="UCP024492"/>
</dbReference>
<dbReference type="Proteomes" id="UP000676409">
    <property type="component" value="Chromosome"/>
</dbReference>
<evidence type="ECO:0000313" key="2">
    <source>
        <dbReference type="Proteomes" id="UP000676409"/>
    </source>
</evidence>
<proteinExistence type="predicted"/>
<sequence length="145" mass="15696">MPGKVFTIGYERDTLDGVIGRLKAAGVEIVIDVRAVAASRRPGFSKTMLGESLREAGIGYAHLRPLGTPKAGREAVRAGKVELMRRIFADHMAEPEAIAALGEAVRIAEARPAALLCYEAEACDCHRRIVAGEIRDRLKCDIVDL</sequence>
<accession>A0A975G0Z1</accession>
<reference evidence="1" key="1">
    <citation type="submission" date="2021-04" db="EMBL/GenBank/DDBJ databases">
        <title>The complete genome sequence of Caulobacter sp. S6.</title>
        <authorList>
            <person name="Tang Y."/>
            <person name="Ouyang W."/>
            <person name="Liu Q."/>
            <person name="Huang B."/>
            <person name="Guo Z."/>
            <person name="Lei P."/>
        </authorList>
    </citation>
    <scope>NUCLEOTIDE SEQUENCE</scope>
    <source>
        <strain evidence="1">S6</strain>
    </source>
</reference>
<dbReference type="InterPro" id="IPR007438">
    <property type="entry name" value="DUF488"/>
</dbReference>
<protein>
    <submittedName>
        <fullName evidence="1">DUF488 domain-containing protein</fullName>
    </submittedName>
</protein>
<dbReference type="Pfam" id="PF04343">
    <property type="entry name" value="DUF488"/>
    <property type="match status" value="1"/>
</dbReference>